<feature type="region of interest" description="Disordered" evidence="1">
    <location>
        <begin position="599"/>
        <end position="712"/>
    </location>
</feature>
<feature type="compositionally biased region" description="Basic and acidic residues" evidence="1">
    <location>
        <begin position="358"/>
        <end position="372"/>
    </location>
</feature>
<feature type="compositionally biased region" description="Polar residues" evidence="1">
    <location>
        <begin position="200"/>
        <end position="228"/>
    </location>
</feature>
<reference evidence="3 4" key="1">
    <citation type="journal article" date="2012" name="G3 (Bethesda)">
        <title>Pichia sorbitophila, an interspecies yeast hybrid reveals early steps of genome resolution following polyploidization.</title>
        <authorList>
            <person name="Leh Louis V."/>
            <person name="Despons L."/>
            <person name="Friedrich A."/>
            <person name="Martin T."/>
            <person name="Durrens P."/>
            <person name="Casaregola S."/>
            <person name="Neuveglise C."/>
            <person name="Fairhead C."/>
            <person name="Marck C."/>
            <person name="Cruz J.A."/>
            <person name="Straub M.L."/>
            <person name="Kugler V."/>
            <person name="Sacerdot C."/>
            <person name="Uzunov Z."/>
            <person name="Thierry A."/>
            <person name="Weiss S."/>
            <person name="Bleykasten C."/>
            <person name="De Montigny J."/>
            <person name="Jacques N."/>
            <person name="Jung P."/>
            <person name="Lemaire M."/>
            <person name="Mallet S."/>
            <person name="Morel G."/>
            <person name="Richard G.F."/>
            <person name="Sarkar A."/>
            <person name="Savel G."/>
            <person name="Schacherer J."/>
            <person name="Seret M.L."/>
            <person name="Talla E."/>
            <person name="Samson G."/>
            <person name="Jubin C."/>
            <person name="Poulain J."/>
            <person name="Vacherie B."/>
            <person name="Barbe V."/>
            <person name="Pelletier E."/>
            <person name="Sherman D.J."/>
            <person name="Westhof E."/>
            <person name="Weissenbach J."/>
            <person name="Baret P.V."/>
            <person name="Wincker P."/>
            <person name="Gaillardin C."/>
            <person name="Dujon B."/>
            <person name="Souciet J.L."/>
        </authorList>
    </citation>
    <scope>NUCLEOTIDE SEQUENCE [LARGE SCALE GENOMIC DNA]</scope>
    <source>
        <strain evidence="4">ATCC MYA-4447 / BCRC 22081 / CBS 7064 / NBRC 10061 / NRRL Y-12695</strain>
    </source>
</reference>
<dbReference type="STRING" id="559304.G8Y016"/>
<feature type="compositionally biased region" description="Basic and acidic residues" evidence="1">
    <location>
        <begin position="379"/>
        <end position="392"/>
    </location>
</feature>
<name>G8Y016_PICSO</name>
<keyword evidence="2" id="KW-1133">Transmembrane helix</keyword>
<feature type="compositionally biased region" description="Low complexity" evidence="1">
    <location>
        <begin position="599"/>
        <end position="610"/>
    </location>
</feature>
<dbReference type="OMA" id="RMKSIYQ"/>
<evidence type="ECO:0000256" key="1">
    <source>
        <dbReference type="SAM" id="MobiDB-lite"/>
    </source>
</evidence>
<feature type="compositionally biased region" description="Polar residues" evidence="1">
    <location>
        <begin position="311"/>
        <end position="346"/>
    </location>
</feature>
<feature type="region of interest" description="Disordered" evidence="1">
    <location>
        <begin position="22"/>
        <end position="52"/>
    </location>
</feature>
<dbReference type="OrthoDB" id="4035953at2759"/>
<proteinExistence type="predicted"/>
<feature type="compositionally biased region" description="Acidic residues" evidence="1">
    <location>
        <begin position="485"/>
        <end position="501"/>
    </location>
</feature>
<evidence type="ECO:0000313" key="4">
    <source>
        <dbReference type="Proteomes" id="UP000005222"/>
    </source>
</evidence>
<feature type="compositionally biased region" description="Basic and acidic residues" evidence="1">
    <location>
        <begin position="229"/>
        <end position="245"/>
    </location>
</feature>
<evidence type="ECO:0000256" key="2">
    <source>
        <dbReference type="SAM" id="Phobius"/>
    </source>
</evidence>
<keyword evidence="2" id="KW-0812">Transmembrane</keyword>
<dbReference type="HOGENOM" id="CLU_380807_0_0_1"/>
<organism evidence="3 4">
    <name type="scientific">Pichia sorbitophila (strain ATCC MYA-4447 / BCRC 22081 / CBS 7064 / NBRC 10061 / NRRL Y-12695)</name>
    <name type="common">Hybrid yeast</name>
    <dbReference type="NCBI Taxonomy" id="559304"/>
    <lineage>
        <taxon>Eukaryota</taxon>
        <taxon>Fungi</taxon>
        <taxon>Dikarya</taxon>
        <taxon>Ascomycota</taxon>
        <taxon>Saccharomycotina</taxon>
        <taxon>Pichiomycetes</taxon>
        <taxon>Debaryomycetaceae</taxon>
        <taxon>Millerozyma</taxon>
    </lineage>
</organism>
<feature type="compositionally biased region" description="Pro residues" evidence="1">
    <location>
        <begin position="611"/>
        <end position="633"/>
    </location>
</feature>
<feature type="compositionally biased region" description="Polar residues" evidence="1">
    <location>
        <begin position="516"/>
        <end position="531"/>
    </location>
</feature>
<accession>G8Y016</accession>
<feature type="compositionally biased region" description="Low complexity" evidence="1">
    <location>
        <begin position="674"/>
        <end position="685"/>
    </location>
</feature>
<evidence type="ECO:0000313" key="3">
    <source>
        <dbReference type="EMBL" id="CCE87275.1"/>
    </source>
</evidence>
<dbReference type="AlphaFoldDB" id="G8Y016"/>
<feature type="compositionally biased region" description="Polar residues" evidence="1">
    <location>
        <begin position="635"/>
        <end position="644"/>
    </location>
</feature>
<feature type="compositionally biased region" description="Polar residues" evidence="1">
    <location>
        <begin position="452"/>
        <end position="462"/>
    </location>
</feature>
<feature type="transmembrane region" description="Helical" evidence="2">
    <location>
        <begin position="58"/>
        <end position="80"/>
    </location>
</feature>
<protein>
    <submittedName>
        <fullName evidence="3">Piso0_005821 protein</fullName>
    </submittedName>
</protein>
<dbReference type="InterPro" id="IPR014805">
    <property type="entry name" value="SKG6/TOS2-like"/>
</dbReference>
<keyword evidence="4" id="KW-1185">Reference proteome</keyword>
<dbReference type="InParanoid" id="G8Y016"/>
<dbReference type="Pfam" id="PF08693">
    <property type="entry name" value="SKG6"/>
    <property type="match status" value="1"/>
</dbReference>
<feature type="region of interest" description="Disordered" evidence="1">
    <location>
        <begin position="200"/>
        <end position="278"/>
    </location>
</feature>
<gene>
    <name evidence="3" type="primary">Piso0_005821</name>
    <name evidence="3" type="ORF">GNLVRS01_PISO0N23333g</name>
</gene>
<dbReference type="Proteomes" id="UP000005222">
    <property type="component" value="Chromosome N"/>
</dbReference>
<dbReference type="FunCoup" id="G8Y016">
    <property type="interactions" value="73"/>
</dbReference>
<feature type="region of interest" description="Disordered" evidence="1">
    <location>
        <begin position="89"/>
        <end position="120"/>
    </location>
</feature>
<sequence length="799" mass="89504">MEYRRGNIAALLRTRSVHYQRVSRSSDLETRSESSGSSDKCDSSSSSECQKPVSDNSLAIGLAVGIPVFVILCVLGLLLYRTYRKDKKESMEHDPDFDETGEATALPDLPRYRGKMDDPFDNRHSLRYPMEKLPDAKKSSSSLAPTVQAEPYLDDFVLPYHHQTDSRASLDEYARQIGGYRPFGSSDAASGIIARTRNSSFSHFTGNSNSPQKSGLRTEGYSSNQSPTRKNEVSRARELDARSENRSSNSSDSDNDDTNTPLNLGSDSNSEVSSDDVNGNKEKFAINYENESNLALNNKGAMASNSRINEQNSEYDTAESMSGYHTVSNDSRSFGQRSQSTKSENTINDESDITTMRETTEQSHDVTDRTETESPEIAKTADEDHDDSRVDVFADQDPESSRDLSHNLTRDYSDDLIQRSNHESSQEWNQDSHQDLNDIHEPVLKEEDESQLENAQKSQLNAPGNYFVDNKTPRMSDFNLLKNDSDDENDPDPDITNEQEEEIKRMKSVYKVYFDRNNSMKETGSGSSEPKQFQADPNHPLGDLPEKMDLLKINKELKSDTSYDKRNTVASSIYSSTPIFSSEEQQFYQNQQQFADNYDAYYGQPQFYQQGPPPQEQQPPVELPPLQKLPPPSEIRQSTIQTYTDYRPRAKKMNTVNSSQKQPFVPIENGDVWSQPSGSPSLSQQAFPTSQSSHSLNKNSPSGHTVPSASQLARSSVVMLNPVTEIPKHRKFTPAGSLPSGAKMAQPVSPQMGYPMSPPMANGPMNVPHSYTAPDLRPEDDLVPSNRKSQIRKMMNTNF</sequence>
<dbReference type="eggNOG" id="ENOG502REX9">
    <property type="taxonomic scope" value="Eukaryota"/>
</dbReference>
<feature type="compositionally biased region" description="Polar residues" evidence="1">
    <location>
        <begin position="686"/>
        <end position="712"/>
    </location>
</feature>
<feature type="compositionally biased region" description="Low complexity" evidence="1">
    <location>
        <begin position="265"/>
        <end position="277"/>
    </location>
</feature>
<feature type="compositionally biased region" description="Low complexity" evidence="1">
    <location>
        <begin position="33"/>
        <end position="49"/>
    </location>
</feature>
<dbReference type="EMBL" id="FO082046">
    <property type="protein sequence ID" value="CCE87275.1"/>
    <property type="molecule type" value="Genomic_DNA"/>
</dbReference>
<feature type="region of interest" description="Disordered" evidence="1">
    <location>
        <begin position="516"/>
        <end position="545"/>
    </location>
</feature>
<feature type="compositionally biased region" description="Basic and acidic residues" evidence="1">
    <location>
        <begin position="110"/>
        <end position="120"/>
    </location>
</feature>
<keyword evidence="2" id="KW-0472">Membrane</keyword>
<feature type="region of interest" description="Disordered" evidence="1">
    <location>
        <begin position="311"/>
        <end position="502"/>
    </location>
</feature>
<feature type="region of interest" description="Disordered" evidence="1">
    <location>
        <begin position="729"/>
        <end position="799"/>
    </location>
</feature>
<feature type="compositionally biased region" description="Basic and acidic residues" evidence="1">
    <location>
        <begin position="399"/>
        <end position="445"/>
    </location>
</feature>